<dbReference type="InterPro" id="IPR037066">
    <property type="entry name" value="Plug_dom_sf"/>
</dbReference>
<dbReference type="Gene3D" id="2.170.130.10">
    <property type="entry name" value="TonB-dependent receptor, plug domain"/>
    <property type="match status" value="1"/>
</dbReference>
<dbReference type="Pfam" id="PF14905">
    <property type="entry name" value="OMP_b-brl_3"/>
    <property type="match status" value="1"/>
</dbReference>
<evidence type="ECO:0000256" key="2">
    <source>
        <dbReference type="ARBA" id="ARBA00023136"/>
    </source>
</evidence>
<feature type="compositionally biased region" description="Polar residues" evidence="4">
    <location>
        <begin position="877"/>
        <end position="890"/>
    </location>
</feature>
<evidence type="ECO:0000256" key="1">
    <source>
        <dbReference type="ARBA" id="ARBA00004442"/>
    </source>
</evidence>
<dbReference type="InterPro" id="IPR041700">
    <property type="entry name" value="OMP_b-brl_3"/>
</dbReference>
<reference evidence="7" key="1">
    <citation type="journal article" date="2019" name="Int. J. Syst. Evol. Microbiol.">
        <title>The Global Catalogue of Microorganisms (GCM) 10K type strain sequencing project: providing services to taxonomists for standard genome sequencing and annotation.</title>
        <authorList>
            <consortium name="The Broad Institute Genomics Platform"/>
            <consortium name="The Broad Institute Genome Sequencing Center for Infectious Disease"/>
            <person name="Wu L."/>
            <person name="Ma J."/>
        </authorList>
    </citation>
    <scope>NUCLEOTIDE SEQUENCE [LARGE SCALE GENOMIC DNA]</scope>
    <source>
        <strain evidence="7">JCM 17338</strain>
    </source>
</reference>
<dbReference type="PANTHER" id="PTHR40980">
    <property type="entry name" value="PLUG DOMAIN-CONTAINING PROTEIN"/>
    <property type="match status" value="1"/>
</dbReference>
<comment type="caution">
    <text evidence="6">The sequence shown here is derived from an EMBL/GenBank/DDBJ whole genome shotgun (WGS) entry which is preliminary data.</text>
</comment>
<dbReference type="Proteomes" id="UP001501081">
    <property type="component" value="Unassembled WGS sequence"/>
</dbReference>
<dbReference type="InterPro" id="IPR008969">
    <property type="entry name" value="CarboxyPept-like_regulatory"/>
</dbReference>
<feature type="region of interest" description="Disordered" evidence="4">
    <location>
        <begin position="877"/>
        <end position="897"/>
    </location>
</feature>
<dbReference type="InterPro" id="IPR036942">
    <property type="entry name" value="Beta-barrel_TonB_sf"/>
</dbReference>
<dbReference type="EMBL" id="BAABAK010000016">
    <property type="protein sequence ID" value="GAA3976773.1"/>
    <property type="molecule type" value="Genomic_DNA"/>
</dbReference>
<dbReference type="RefSeq" id="WP_344768548.1">
    <property type="nucleotide sequence ID" value="NZ_BAABAK010000016.1"/>
</dbReference>
<proteinExistence type="predicted"/>
<accession>A0ABP7Q604</accession>
<evidence type="ECO:0000313" key="7">
    <source>
        <dbReference type="Proteomes" id="UP001501081"/>
    </source>
</evidence>
<organism evidence="6 7">
    <name type="scientific">Pedobacter ginsengiterrae</name>
    <dbReference type="NCBI Taxonomy" id="871696"/>
    <lineage>
        <taxon>Bacteria</taxon>
        <taxon>Pseudomonadati</taxon>
        <taxon>Bacteroidota</taxon>
        <taxon>Sphingobacteriia</taxon>
        <taxon>Sphingobacteriales</taxon>
        <taxon>Sphingobacteriaceae</taxon>
        <taxon>Pedobacter</taxon>
    </lineage>
</organism>
<evidence type="ECO:0000256" key="3">
    <source>
        <dbReference type="ARBA" id="ARBA00023237"/>
    </source>
</evidence>
<keyword evidence="3" id="KW-0998">Cell outer membrane</keyword>
<feature type="domain" description="Outer membrane protein beta-barrel" evidence="5">
    <location>
        <begin position="467"/>
        <end position="872"/>
    </location>
</feature>
<evidence type="ECO:0000259" key="5">
    <source>
        <dbReference type="Pfam" id="PF14905"/>
    </source>
</evidence>
<gene>
    <name evidence="6" type="ORF">GCM10022246_31320</name>
</gene>
<evidence type="ECO:0000256" key="4">
    <source>
        <dbReference type="SAM" id="MobiDB-lite"/>
    </source>
</evidence>
<keyword evidence="2" id="KW-0472">Membrane</keyword>
<keyword evidence="7" id="KW-1185">Reference proteome</keyword>
<protein>
    <submittedName>
        <fullName evidence="6">Outer membrane beta-barrel family protein</fullName>
    </submittedName>
</protein>
<name>A0ABP7Q604_9SPHI</name>
<dbReference type="SUPFAM" id="SSF49464">
    <property type="entry name" value="Carboxypeptidase regulatory domain-like"/>
    <property type="match status" value="1"/>
</dbReference>
<evidence type="ECO:0000313" key="6">
    <source>
        <dbReference type="EMBL" id="GAA3976773.1"/>
    </source>
</evidence>
<dbReference type="SUPFAM" id="SSF56935">
    <property type="entry name" value="Porins"/>
    <property type="match status" value="1"/>
</dbReference>
<sequence length="897" mass="100667">MRKLILLILLLSHLVVFAQERKLTLNLNKQPIHALFKQIQLQSGYNIVYSDDVITDTMLVSLNTNSLTVFKVLDSVLSSKQLFYQLLSENMIVIGSKLLKEQENKIAKTVVSGSVINADGNEVSVPFATISLFEDGLLLNGAIANEQGNFQFAYAFKSNKDYKLKISSLGYELLVFKLLLTPQYLQYKNVGKLELKPTTKVLKEVQVTGSPNIIEMDGGNIVFNVSKSISAQGMNALDLLGRAPGVTVGSDNGISLNGKAGAAILIDGKQTYLSGREIAELLKSMSSSDIRSIEIINSPSAKYDASGTAGIINVRTLKSLLQGFSAGLTSGLSYGVYFKQNQDLSLSFRKNRFTIYGNYSHFLGYYSYLYGADRIQEGKFYNSFTDDIDKRNKMGSRLGADFAINKKQTVGILLNGNFIFGGGITDTRTEIGIAPSTNVDQVLTAINDYYHQQTQRYNVNFNYKYEDTLGRIINFDADYGDFTKGSGNLQSNKYTANDNTILSDNLYRSVNAIDIGLRAVKLDYTTNLWKGKLETGAKYSSVSSANDSRFLEIQPNVEVLDPSRSNRFAYREEITSAYFNYKRDYGKWQLQGGLRAENSRSTGKLDQISAVAGNEQSIRRNYTNLFPYFSVNIKPSVSNSFSFSYSRRIDRPAYQNLNPFIYLLDELSYWQGNPFLKPQLSHRALLQYVYKSSTIIGLSYTYTDNFSVEVTDTVGLTRIVMVPRNLGVQKHLALTLTQTIAPYKWWNITFNGTFFRLLNKIDFGADRKLDLKQAAGRLSLQQTFKLPHSLSGEVMGVYNSRRLVGANQFQNANSQIDLGLQRNFMDNKATLRLVFSDIYKGSKANSIQSVDGLYIRNYSYFESRQIKVNFSYRFTTGNSKGPRNRSSALENENGRIK</sequence>
<comment type="subcellular location">
    <subcellularLocation>
        <location evidence="1">Cell outer membrane</location>
    </subcellularLocation>
</comment>
<dbReference type="PANTHER" id="PTHR40980:SF4">
    <property type="entry name" value="TONB-DEPENDENT RECEPTOR-LIKE BETA-BARREL DOMAIN-CONTAINING PROTEIN"/>
    <property type="match status" value="1"/>
</dbReference>
<dbReference type="Gene3D" id="2.40.170.20">
    <property type="entry name" value="TonB-dependent receptor, beta-barrel domain"/>
    <property type="match status" value="1"/>
</dbReference>